<dbReference type="InterPro" id="IPR013785">
    <property type="entry name" value="Aldolase_TIM"/>
</dbReference>
<keyword evidence="5" id="KW-0560">Oxidoreductase</keyword>
<evidence type="ECO:0000313" key="7">
    <source>
        <dbReference type="EMBL" id="RRJ92340.1"/>
    </source>
</evidence>
<organism evidence="7 8">
    <name type="scientific">Paenimyroides tangerinum</name>
    <dbReference type="NCBI Taxonomy" id="2488728"/>
    <lineage>
        <taxon>Bacteria</taxon>
        <taxon>Pseudomonadati</taxon>
        <taxon>Bacteroidota</taxon>
        <taxon>Flavobacteriia</taxon>
        <taxon>Flavobacteriales</taxon>
        <taxon>Flavobacteriaceae</taxon>
        <taxon>Paenimyroides</taxon>
    </lineage>
</organism>
<proteinExistence type="predicted"/>
<keyword evidence="4" id="KW-0521">NADP</keyword>
<evidence type="ECO:0000256" key="2">
    <source>
        <dbReference type="ARBA" id="ARBA00022630"/>
    </source>
</evidence>
<evidence type="ECO:0000256" key="3">
    <source>
        <dbReference type="ARBA" id="ARBA00022643"/>
    </source>
</evidence>
<dbReference type="GO" id="GO:0003959">
    <property type="term" value="F:NADPH dehydrogenase activity"/>
    <property type="evidence" value="ECO:0007669"/>
    <property type="project" value="InterPro"/>
</dbReference>
<dbReference type="PANTHER" id="PTHR43303:SF4">
    <property type="entry name" value="NADPH DEHYDROGENASE C23G7.10C-RELATED"/>
    <property type="match status" value="1"/>
</dbReference>
<dbReference type="AlphaFoldDB" id="A0A3P3WBB9"/>
<keyword evidence="2" id="KW-0285">Flavoprotein</keyword>
<keyword evidence="8" id="KW-1185">Reference proteome</keyword>
<dbReference type="PANTHER" id="PTHR43303">
    <property type="entry name" value="NADPH DEHYDROGENASE C23G7.10C-RELATED"/>
    <property type="match status" value="1"/>
</dbReference>
<evidence type="ECO:0000256" key="4">
    <source>
        <dbReference type="ARBA" id="ARBA00022857"/>
    </source>
</evidence>
<dbReference type="Gene3D" id="3.20.20.70">
    <property type="entry name" value="Aldolase class I"/>
    <property type="match status" value="1"/>
</dbReference>
<feature type="domain" description="NADH:flavin oxidoreductase/NADH oxidase N-terminal" evidence="6">
    <location>
        <begin position="3"/>
        <end position="336"/>
    </location>
</feature>
<dbReference type="Pfam" id="PF00724">
    <property type="entry name" value="Oxidored_FMN"/>
    <property type="match status" value="1"/>
</dbReference>
<dbReference type="Proteomes" id="UP000275719">
    <property type="component" value="Unassembled WGS sequence"/>
</dbReference>
<protein>
    <submittedName>
        <fullName evidence="7">NADH:flavin oxidoreductase/NADH oxidase</fullName>
    </submittedName>
</protein>
<dbReference type="RefSeq" id="WP_125017193.1">
    <property type="nucleotide sequence ID" value="NZ_RQVQ01000005.1"/>
</dbReference>
<comment type="caution">
    <text evidence="7">The sequence shown here is derived from an EMBL/GenBank/DDBJ whole genome shotgun (WGS) entry which is preliminary data.</text>
</comment>
<dbReference type="GO" id="GO:0050661">
    <property type="term" value="F:NADP binding"/>
    <property type="evidence" value="ECO:0007669"/>
    <property type="project" value="InterPro"/>
</dbReference>
<dbReference type="GO" id="GO:0010181">
    <property type="term" value="F:FMN binding"/>
    <property type="evidence" value="ECO:0007669"/>
    <property type="project" value="InterPro"/>
</dbReference>
<dbReference type="EMBL" id="RQVQ01000005">
    <property type="protein sequence ID" value="RRJ92340.1"/>
    <property type="molecule type" value="Genomic_DNA"/>
</dbReference>
<accession>A0A3P3WBB9</accession>
<dbReference type="CDD" id="cd02932">
    <property type="entry name" value="OYE_YqiM_FMN"/>
    <property type="match status" value="1"/>
</dbReference>
<evidence type="ECO:0000256" key="1">
    <source>
        <dbReference type="ARBA" id="ARBA00001917"/>
    </source>
</evidence>
<dbReference type="OrthoDB" id="9772736at2"/>
<sequence length="354" mass="39805">MSKLFEKLHLKNHTLQNRIIVSPMCQYTAEDGFAQNWHLVHLGQYAIGKAAAIIQEATAVCPEGRITFGDLGIWKDEHIVKLSEINTFIKSQGTIPGIQLSHAGRKASTNKPWINRDQFKPNEENGWQTVAPSVLTFNETDWPPTELSIEEIKTIVNQFKAAAARAVKAGYEIIEIHGAHGYLAHQFFSPLTNLRKDEYGGSFENRVRFILELVDAIKSEITTQSLWVRLSATDWAEGGWTCFETVKLCQILKEKGVEVMDISTGGLVRHQEIPVTKNYQVPFAERVKKETGATTGAVGLIDSAKQAEEILQNNQADLIFVAREFLRNPHFVYQAAIDLGEEIPWASQYERGKE</sequence>
<dbReference type="InterPro" id="IPR001155">
    <property type="entry name" value="OxRdtase_FMN_N"/>
</dbReference>
<dbReference type="SUPFAM" id="SSF51395">
    <property type="entry name" value="FMN-linked oxidoreductases"/>
    <property type="match status" value="1"/>
</dbReference>
<evidence type="ECO:0000259" key="6">
    <source>
        <dbReference type="Pfam" id="PF00724"/>
    </source>
</evidence>
<gene>
    <name evidence="7" type="ORF">EG240_02785</name>
</gene>
<keyword evidence="3" id="KW-0288">FMN</keyword>
<dbReference type="InterPro" id="IPR044152">
    <property type="entry name" value="YqjM-like"/>
</dbReference>
<evidence type="ECO:0000313" key="8">
    <source>
        <dbReference type="Proteomes" id="UP000275719"/>
    </source>
</evidence>
<reference evidence="7 8" key="1">
    <citation type="submission" date="2018-11" db="EMBL/GenBank/DDBJ databases">
        <title>Flavobacterium sp. nov., YIM 102701-2 draft genome.</title>
        <authorList>
            <person name="Li G."/>
            <person name="Jiang Y."/>
        </authorList>
    </citation>
    <scope>NUCLEOTIDE SEQUENCE [LARGE SCALE GENOMIC DNA]</scope>
    <source>
        <strain evidence="7 8">YIM 102701-2</strain>
    </source>
</reference>
<name>A0A3P3WBB9_9FLAO</name>
<evidence type="ECO:0000256" key="5">
    <source>
        <dbReference type="ARBA" id="ARBA00023002"/>
    </source>
</evidence>
<comment type="cofactor">
    <cofactor evidence="1">
        <name>FMN</name>
        <dbReference type="ChEBI" id="CHEBI:58210"/>
    </cofactor>
</comment>